<evidence type="ECO:0000313" key="7">
    <source>
        <dbReference type="Proteomes" id="UP000285883"/>
    </source>
</evidence>
<dbReference type="Proteomes" id="UP000785171">
    <property type="component" value="Unassembled WGS sequence"/>
</dbReference>
<feature type="region of interest" description="Disordered" evidence="2">
    <location>
        <begin position="73"/>
        <end position="98"/>
    </location>
</feature>
<evidence type="ECO:0000313" key="4">
    <source>
        <dbReference type="EMBL" id="RLN02359.1"/>
    </source>
</evidence>
<dbReference type="AlphaFoldDB" id="A0A421EUI0"/>
<accession>A0A421EUI0</accession>
<evidence type="ECO:0000313" key="6">
    <source>
        <dbReference type="Proteomes" id="UP000285624"/>
    </source>
</evidence>
<reference evidence="3" key="3">
    <citation type="submission" date="2020-06" db="EMBL/GenBank/DDBJ databases">
        <authorList>
            <person name="Studholme D.J."/>
        </authorList>
    </citation>
    <scope>NUCLEOTIDE SEQUENCE</scope>
    <source>
        <strain evidence="3">NZFS 2646</strain>
    </source>
</reference>
<sequence>MLVIRSPAHRTVLTRVGLTRRDELLTEIRRMKHVMRTLEEEIKATMRSVEAMDDLADHLQRLTGFLYESGVMSHDAPRNPFPDPETSVDHSDTTDPVE</sequence>
<name>A0A421EUI0_9STRA</name>
<reference evidence="6 7" key="2">
    <citation type="submission" date="2018-07" db="EMBL/GenBank/DDBJ databases">
        <title>Genome sequencing of oomycete isolates from Chile give support for New Zealand origin for Phytophthora kernoviae and make available the first Nothophytophthora sp. genome.</title>
        <authorList>
            <person name="Studholme D.J."/>
            <person name="Sanfuentes E."/>
            <person name="Panda P."/>
            <person name="Hill R."/>
            <person name="Sambles C."/>
            <person name="Grant M."/>
            <person name="Williams N.M."/>
            <person name="Mcdougal R.L."/>
        </authorList>
    </citation>
    <scope>NUCLEOTIDE SEQUENCE [LARGE SCALE GENOMIC DNA]</scope>
    <source>
        <strain evidence="4">Chile2</strain>
        <strain evidence="5">Chile4</strain>
    </source>
</reference>
<organism evidence="4 7">
    <name type="scientific">Phytophthora kernoviae</name>
    <dbReference type="NCBI Taxonomy" id="325452"/>
    <lineage>
        <taxon>Eukaryota</taxon>
        <taxon>Sar</taxon>
        <taxon>Stramenopiles</taxon>
        <taxon>Oomycota</taxon>
        <taxon>Peronosporomycetes</taxon>
        <taxon>Peronosporales</taxon>
        <taxon>Peronosporaceae</taxon>
        <taxon>Phytophthora</taxon>
    </lineage>
</organism>
<evidence type="ECO:0000313" key="5">
    <source>
        <dbReference type="EMBL" id="RLN72960.1"/>
    </source>
</evidence>
<dbReference type="EMBL" id="MBDN02000944">
    <property type="protein sequence ID" value="RLN72960.1"/>
    <property type="molecule type" value="Genomic_DNA"/>
</dbReference>
<proteinExistence type="predicted"/>
<comment type="caution">
    <text evidence="4">The sequence shown here is derived from an EMBL/GenBank/DDBJ whole genome shotgun (WGS) entry which is preliminary data.</text>
</comment>
<protein>
    <submittedName>
        <fullName evidence="4">Uncharacterized protein</fullName>
    </submittedName>
</protein>
<feature type="compositionally biased region" description="Basic and acidic residues" evidence="2">
    <location>
        <begin position="87"/>
        <end position="98"/>
    </location>
</feature>
<gene>
    <name evidence="4" type="ORF">BBI17_009642</name>
    <name evidence="5" type="ORF">BBO99_00009620</name>
    <name evidence="3" type="ORF">JM16_009149</name>
</gene>
<keyword evidence="6" id="KW-1185">Reference proteome</keyword>
<feature type="coiled-coil region" evidence="1">
    <location>
        <begin position="21"/>
        <end position="55"/>
    </location>
</feature>
<evidence type="ECO:0000313" key="3">
    <source>
        <dbReference type="EMBL" id="KAG2506581.1"/>
    </source>
</evidence>
<dbReference type="EMBL" id="JPWV03000683">
    <property type="protein sequence ID" value="KAG2506581.1"/>
    <property type="molecule type" value="Genomic_DNA"/>
</dbReference>
<keyword evidence="1" id="KW-0175">Coiled coil</keyword>
<dbReference type="Proteomes" id="UP000285624">
    <property type="component" value="Unassembled WGS sequence"/>
</dbReference>
<dbReference type="EMBL" id="MAYM02002225">
    <property type="protein sequence ID" value="RLN02359.1"/>
    <property type="molecule type" value="Genomic_DNA"/>
</dbReference>
<reference evidence="3" key="1">
    <citation type="journal article" date="2015" name="Genom Data">
        <title>Genome sequences of six Phytophthora species associated with forests in New Zealand.</title>
        <authorList>
            <person name="Studholme D.J."/>
            <person name="McDougal R.L."/>
            <person name="Sambles C."/>
            <person name="Hansen E."/>
            <person name="Hardy G."/>
            <person name="Grant M."/>
            <person name="Ganley R.J."/>
            <person name="Williams N.M."/>
        </authorList>
    </citation>
    <scope>NUCLEOTIDE SEQUENCE</scope>
    <source>
        <strain evidence="3">NZFS 2646</strain>
    </source>
</reference>
<evidence type="ECO:0000256" key="2">
    <source>
        <dbReference type="SAM" id="MobiDB-lite"/>
    </source>
</evidence>
<dbReference type="Proteomes" id="UP000285883">
    <property type="component" value="Unassembled WGS sequence"/>
</dbReference>
<evidence type="ECO:0000256" key="1">
    <source>
        <dbReference type="SAM" id="Coils"/>
    </source>
</evidence>